<protein>
    <submittedName>
        <fullName evidence="2">Uncharacterized protein</fullName>
    </submittedName>
</protein>
<evidence type="ECO:0000313" key="3">
    <source>
        <dbReference type="Proteomes" id="UP001218218"/>
    </source>
</evidence>
<name>A0AAD7F7J1_9AGAR</name>
<reference evidence="2" key="1">
    <citation type="submission" date="2023-03" db="EMBL/GenBank/DDBJ databases">
        <title>Massive genome expansion in bonnet fungi (Mycena s.s.) driven by repeated elements and novel gene families across ecological guilds.</title>
        <authorList>
            <consortium name="Lawrence Berkeley National Laboratory"/>
            <person name="Harder C.B."/>
            <person name="Miyauchi S."/>
            <person name="Viragh M."/>
            <person name="Kuo A."/>
            <person name="Thoen E."/>
            <person name="Andreopoulos B."/>
            <person name="Lu D."/>
            <person name="Skrede I."/>
            <person name="Drula E."/>
            <person name="Henrissat B."/>
            <person name="Morin E."/>
            <person name="Kohler A."/>
            <person name="Barry K."/>
            <person name="LaButti K."/>
            <person name="Morin E."/>
            <person name="Salamov A."/>
            <person name="Lipzen A."/>
            <person name="Mereny Z."/>
            <person name="Hegedus B."/>
            <person name="Baldrian P."/>
            <person name="Stursova M."/>
            <person name="Weitz H."/>
            <person name="Taylor A."/>
            <person name="Grigoriev I.V."/>
            <person name="Nagy L.G."/>
            <person name="Martin F."/>
            <person name="Kauserud H."/>
        </authorList>
    </citation>
    <scope>NUCLEOTIDE SEQUENCE</scope>
    <source>
        <strain evidence="2">CBHHK002</strain>
    </source>
</reference>
<feature type="region of interest" description="Disordered" evidence="1">
    <location>
        <begin position="367"/>
        <end position="386"/>
    </location>
</feature>
<keyword evidence="3" id="KW-1185">Reference proteome</keyword>
<gene>
    <name evidence="2" type="ORF">DFH08DRAFT_797017</name>
</gene>
<dbReference type="Proteomes" id="UP001218218">
    <property type="component" value="Unassembled WGS sequence"/>
</dbReference>
<sequence>MGNVNRVRKGREAVDVHGGEDVAGAPIYNVEDPDSGNADERAVDLLVKRRGEALAFSQNLHLARETPVVSEVPVACPGDNGWFILAGRAGGSWSGLDSWHREWWWLKKDEGRGGLCRSTCCGRGKQRETSRSADPQSKSCRLLASNKLRNLQIVTILSLYFTILKILNGSELRGSSQIIWVRVYLRPFKYPEESEHLSSNLWEVAFSGFGGQANSPSVKGCFEVLADCELRHQMVPGGNCVRARQPKSIPSDLDSSEEEREYERQYARYLQKLDRYDRKQAELRYISGREEAQHQWKAASARYYERHPEVKEKKRLQAAEKRYGDGRPLISLLPEMPVVFSAAKKLARRRWDPPKQIKVLVEEDLDSGITQRPGPPLPPRHRRTREEQQLGNFSDTPDVDLIPDVLHVTAGTYTHDDILELWKEAESGGHAVDIPSPQLRNGEWPVHPPAYADENLAAESLLDLRGQGSVMRAETREPPPIWASLVPEYESSDDEAAFAGTLK</sequence>
<evidence type="ECO:0000256" key="1">
    <source>
        <dbReference type="SAM" id="MobiDB-lite"/>
    </source>
</evidence>
<dbReference type="AlphaFoldDB" id="A0AAD7F7J1"/>
<dbReference type="EMBL" id="JARIHO010000001">
    <property type="protein sequence ID" value="KAJ7369236.1"/>
    <property type="molecule type" value="Genomic_DNA"/>
</dbReference>
<evidence type="ECO:0000313" key="2">
    <source>
        <dbReference type="EMBL" id="KAJ7369236.1"/>
    </source>
</evidence>
<accession>A0AAD7F7J1</accession>
<proteinExistence type="predicted"/>
<organism evidence="2 3">
    <name type="scientific">Mycena albidolilacea</name>
    <dbReference type="NCBI Taxonomy" id="1033008"/>
    <lineage>
        <taxon>Eukaryota</taxon>
        <taxon>Fungi</taxon>
        <taxon>Dikarya</taxon>
        <taxon>Basidiomycota</taxon>
        <taxon>Agaricomycotina</taxon>
        <taxon>Agaricomycetes</taxon>
        <taxon>Agaricomycetidae</taxon>
        <taxon>Agaricales</taxon>
        <taxon>Marasmiineae</taxon>
        <taxon>Mycenaceae</taxon>
        <taxon>Mycena</taxon>
    </lineage>
</organism>
<comment type="caution">
    <text evidence="2">The sequence shown here is derived from an EMBL/GenBank/DDBJ whole genome shotgun (WGS) entry which is preliminary data.</text>
</comment>